<reference evidence="2" key="1">
    <citation type="submission" date="2014-09" db="EMBL/GenBank/DDBJ databases">
        <authorList>
            <person name="Magalhaes I.L.F."/>
            <person name="Oliveira U."/>
            <person name="Santos F.R."/>
            <person name="Vidigal T.H.D.A."/>
            <person name="Brescovit A.D."/>
            <person name="Santos A.J."/>
        </authorList>
    </citation>
    <scope>NUCLEOTIDE SEQUENCE</scope>
    <source>
        <tissue evidence="2">Shoot tissue taken approximately 20 cm above the soil surface</tissue>
    </source>
</reference>
<protein>
    <submittedName>
        <fullName evidence="2">Uncharacterized protein</fullName>
    </submittedName>
</protein>
<evidence type="ECO:0000313" key="2">
    <source>
        <dbReference type="EMBL" id="JAD43737.1"/>
    </source>
</evidence>
<accession>A0A0A9A9K6</accession>
<keyword evidence="1" id="KW-0472">Membrane</keyword>
<keyword evidence="1" id="KW-0812">Transmembrane</keyword>
<organism evidence="2">
    <name type="scientific">Arundo donax</name>
    <name type="common">Giant reed</name>
    <name type="synonym">Donax arundinaceus</name>
    <dbReference type="NCBI Taxonomy" id="35708"/>
    <lineage>
        <taxon>Eukaryota</taxon>
        <taxon>Viridiplantae</taxon>
        <taxon>Streptophyta</taxon>
        <taxon>Embryophyta</taxon>
        <taxon>Tracheophyta</taxon>
        <taxon>Spermatophyta</taxon>
        <taxon>Magnoliopsida</taxon>
        <taxon>Liliopsida</taxon>
        <taxon>Poales</taxon>
        <taxon>Poaceae</taxon>
        <taxon>PACMAD clade</taxon>
        <taxon>Arundinoideae</taxon>
        <taxon>Arundineae</taxon>
        <taxon>Arundo</taxon>
    </lineage>
</organism>
<name>A0A0A9A9K6_ARUDO</name>
<keyword evidence="1" id="KW-1133">Transmembrane helix</keyword>
<feature type="transmembrane region" description="Helical" evidence="1">
    <location>
        <begin position="6"/>
        <end position="27"/>
    </location>
</feature>
<reference evidence="2" key="2">
    <citation type="journal article" date="2015" name="Data Brief">
        <title>Shoot transcriptome of the giant reed, Arundo donax.</title>
        <authorList>
            <person name="Barrero R.A."/>
            <person name="Guerrero F.D."/>
            <person name="Moolhuijzen P."/>
            <person name="Goolsby J.A."/>
            <person name="Tidwell J."/>
            <person name="Bellgard S.E."/>
            <person name="Bellgard M.I."/>
        </authorList>
    </citation>
    <scope>NUCLEOTIDE SEQUENCE</scope>
    <source>
        <tissue evidence="2">Shoot tissue taken approximately 20 cm above the soil surface</tissue>
    </source>
</reference>
<evidence type="ECO:0000256" key="1">
    <source>
        <dbReference type="SAM" id="Phobius"/>
    </source>
</evidence>
<proteinExistence type="predicted"/>
<dbReference type="EMBL" id="GBRH01254158">
    <property type="protein sequence ID" value="JAD43737.1"/>
    <property type="molecule type" value="Transcribed_RNA"/>
</dbReference>
<sequence length="28" mass="2994">MLVSHGARQVIIHLFALVAIASVSFLLS</sequence>
<dbReference type="AlphaFoldDB" id="A0A0A9A9K6"/>